<gene>
    <name evidence="1" type="ORF">PXEA_LOCUS36216</name>
</gene>
<dbReference type="EMBL" id="CAAALY010276521">
    <property type="protein sequence ID" value="VEL42776.1"/>
    <property type="molecule type" value="Genomic_DNA"/>
</dbReference>
<comment type="caution">
    <text evidence="1">The sequence shown here is derived from an EMBL/GenBank/DDBJ whole genome shotgun (WGS) entry which is preliminary data.</text>
</comment>
<reference evidence="1" key="1">
    <citation type="submission" date="2018-11" db="EMBL/GenBank/DDBJ databases">
        <authorList>
            <consortium name="Pathogen Informatics"/>
        </authorList>
    </citation>
    <scope>NUCLEOTIDE SEQUENCE</scope>
</reference>
<dbReference type="AlphaFoldDB" id="A0A448XR08"/>
<sequence length="53" mass="5919">MPPLHSLISYFRLLPTPPPLRGSKCPQTGLEAAYTQARRSEMFVHAPVGDRVK</sequence>
<proteinExistence type="predicted"/>
<evidence type="ECO:0000313" key="1">
    <source>
        <dbReference type="EMBL" id="VEL42776.1"/>
    </source>
</evidence>
<keyword evidence="2" id="KW-1185">Reference proteome</keyword>
<accession>A0A448XR08</accession>
<name>A0A448XR08_9PLAT</name>
<dbReference type="Proteomes" id="UP000784294">
    <property type="component" value="Unassembled WGS sequence"/>
</dbReference>
<protein>
    <submittedName>
        <fullName evidence="1">Uncharacterized protein</fullName>
    </submittedName>
</protein>
<organism evidence="1 2">
    <name type="scientific">Protopolystoma xenopodis</name>
    <dbReference type="NCBI Taxonomy" id="117903"/>
    <lineage>
        <taxon>Eukaryota</taxon>
        <taxon>Metazoa</taxon>
        <taxon>Spiralia</taxon>
        <taxon>Lophotrochozoa</taxon>
        <taxon>Platyhelminthes</taxon>
        <taxon>Monogenea</taxon>
        <taxon>Polyopisthocotylea</taxon>
        <taxon>Polystomatidea</taxon>
        <taxon>Polystomatidae</taxon>
        <taxon>Protopolystoma</taxon>
    </lineage>
</organism>
<evidence type="ECO:0000313" key="2">
    <source>
        <dbReference type="Proteomes" id="UP000784294"/>
    </source>
</evidence>